<accession>A0A255Z5E4</accession>
<dbReference type="Proteomes" id="UP000216605">
    <property type="component" value="Unassembled WGS sequence"/>
</dbReference>
<keyword evidence="1" id="KW-1133">Transmembrane helix</keyword>
<keyword evidence="4" id="KW-1185">Reference proteome</keyword>
<dbReference type="PANTHER" id="PTHR40940">
    <property type="entry name" value="PROTEIN BATD-RELATED"/>
    <property type="match status" value="1"/>
</dbReference>
<organism evidence="3 4">
    <name type="scientific">Flavobacterium cyanobacteriorum</name>
    <dbReference type="NCBI Taxonomy" id="2022802"/>
    <lineage>
        <taxon>Bacteria</taxon>
        <taxon>Pseudomonadati</taxon>
        <taxon>Bacteroidota</taxon>
        <taxon>Flavobacteriia</taxon>
        <taxon>Flavobacteriales</taxon>
        <taxon>Flavobacteriaceae</taxon>
        <taxon>Flavobacterium</taxon>
    </lineage>
</organism>
<reference evidence="3 4" key="1">
    <citation type="submission" date="2017-07" db="EMBL/GenBank/DDBJ databases">
        <title>Flavobacterium cyanobacteriorum sp. nov., isolated from cyanobacterial aggregates in a eutrophic lake.</title>
        <authorList>
            <person name="Cai H."/>
        </authorList>
    </citation>
    <scope>NUCLEOTIDE SEQUENCE [LARGE SCALE GENOMIC DNA]</scope>
    <source>
        <strain evidence="3 4">TH021</strain>
    </source>
</reference>
<dbReference type="RefSeq" id="WP_094415016.1">
    <property type="nucleotide sequence ID" value="NZ_NOXV01000268.1"/>
</dbReference>
<name>A0A255Z5E4_9FLAO</name>
<dbReference type="OrthoDB" id="2079210at2"/>
<dbReference type="PANTHER" id="PTHR40940:SF2">
    <property type="entry name" value="BATD"/>
    <property type="match status" value="1"/>
</dbReference>
<proteinExistence type="predicted"/>
<evidence type="ECO:0000256" key="1">
    <source>
        <dbReference type="SAM" id="Phobius"/>
    </source>
</evidence>
<gene>
    <name evidence="3" type="ORF">CHU92_09495</name>
</gene>
<comment type="caution">
    <text evidence="3">The sequence shown here is derived from an EMBL/GenBank/DDBJ whole genome shotgun (WGS) entry which is preliminary data.</text>
</comment>
<feature type="chain" id="PRO_5012174583" evidence="2">
    <location>
        <begin position="19"/>
        <end position="586"/>
    </location>
</feature>
<keyword evidence="1" id="KW-0812">Transmembrane</keyword>
<evidence type="ECO:0000313" key="3">
    <source>
        <dbReference type="EMBL" id="OYQ36651.1"/>
    </source>
</evidence>
<dbReference type="InterPro" id="IPR025738">
    <property type="entry name" value="BatD"/>
</dbReference>
<dbReference type="Pfam" id="PF13584">
    <property type="entry name" value="BatD"/>
    <property type="match status" value="2"/>
</dbReference>
<evidence type="ECO:0000313" key="4">
    <source>
        <dbReference type="Proteomes" id="UP000216605"/>
    </source>
</evidence>
<dbReference type="AlphaFoldDB" id="A0A255Z5E4"/>
<evidence type="ECO:0000256" key="2">
    <source>
        <dbReference type="SAM" id="SignalP"/>
    </source>
</evidence>
<keyword evidence="2" id="KW-0732">Signal</keyword>
<dbReference type="EMBL" id="NOXV01000268">
    <property type="protein sequence ID" value="OYQ36651.1"/>
    <property type="molecule type" value="Genomic_DNA"/>
</dbReference>
<keyword evidence="1" id="KW-0472">Membrane</keyword>
<feature type="transmembrane region" description="Helical" evidence="1">
    <location>
        <begin position="440"/>
        <end position="463"/>
    </location>
</feature>
<protein>
    <submittedName>
        <fullName evidence="3">BatD protein</fullName>
    </submittedName>
</protein>
<feature type="signal peptide" evidence="2">
    <location>
        <begin position="1"/>
        <end position="18"/>
    </location>
</feature>
<sequence>MKKYILLLLLLSMPGLYAQVEFKAVPSKTKLGINERLRVEFTMNEDGDNFMPPSFQGFRVSGPSQMISNSWINGKRSFSKTYTYLLTPMAKGTFTIGQASIEIDGKPYKTSPFKITVTEAVKLTDPTDPYSPPQQIQNVSDEIHLVAEVSKASPYVNEPVTVLYKLYVSHEIGIRSSREVSSPKYNDFWSQSIDIKDFVVQEGQYNGKDFRYVVLRKAILYPQKSGRLEIEPLSLELLMDVPTGRRDFFGRAFITQANKIVSADKKYITVKPLPENNKPADFTGAVGKFDFKVTPSKTRLNAGESLQLTVSVSGKGNLKLFNLPKPVVPAALEMYDPEHKEKVSTPLTGMQGSISDVYTIIPQNKGKYPVKAMSFSYFDPTTGRYKTLTSPEIMIDVEGSPVASADGNAPVSQKQKVEAGEQFRFIALETSLRPAQRDDFLGSGLFYSLLAAPFLLIPLVVALRKKKQAMDSDVAGNRIRQNNRLAKKYLSEAKKHLGNKEPFYISLEKALHNFLKAKLTIETSEMSKERIKEFLVSRNADAGTINGFIAIMNSCEFARYAPSSGAAMQQDYNNAVSVITALEKQI</sequence>